<reference evidence="1" key="1">
    <citation type="journal article" date="2014" name="Front. Microbiol.">
        <title>High frequency of phylogenetically diverse reductive dehalogenase-homologous genes in deep subseafloor sedimentary metagenomes.</title>
        <authorList>
            <person name="Kawai M."/>
            <person name="Futagami T."/>
            <person name="Toyoda A."/>
            <person name="Takaki Y."/>
            <person name="Nishi S."/>
            <person name="Hori S."/>
            <person name="Arai W."/>
            <person name="Tsubouchi T."/>
            <person name="Morono Y."/>
            <person name="Uchiyama I."/>
            <person name="Ito T."/>
            <person name="Fujiyama A."/>
            <person name="Inagaki F."/>
            <person name="Takami H."/>
        </authorList>
    </citation>
    <scope>NUCLEOTIDE SEQUENCE</scope>
    <source>
        <strain evidence="1">Expedition CK06-06</strain>
    </source>
</reference>
<comment type="caution">
    <text evidence="1">The sequence shown here is derived from an EMBL/GenBank/DDBJ whole genome shotgun (WGS) entry which is preliminary data.</text>
</comment>
<sequence>MIFYYLRDVIDVNIEDMISDALEINPNMKIFTTSAITEENIPE</sequence>
<organism evidence="1">
    <name type="scientific">marine sediment metagenome</name>
    <dbReference type="NCBI Taxonomy" id="412755"/>
    <lineage>
        <taxon>unclassified sequences</taxon>
        <taxon>metagenomes</taxon>
        <taxon>ecological metagenomes</taxon>
    </lineage>
</organism>
<dbReference type="EMBL" id="BART01041450">
    <property type="protein sequence ID" value="GAH25981.1"/>
    <property type="molecule type" value="Genomic_DNA"/>
</dbReference>
<proteinExistence type="predicted"/>
<accession>X1DYB1</accession>
<evidence type="ECO:0000313" key="1">
    <source>
        <dbReference type="EMBL" id="GAH25981.1"/>
    </source>
</evidence>
<dbReference type="AlphaFoldDB" id="X1DYB1"/>
<feature type="non-terminal residue" evidence="1">
    <location>
        <position position="43"/>
    </location>
</feature>
<protein>
    <submittedName>
        <fullName evidence="1">Uncharacterized protein</fullName>
    </submittedName>
</protein>
<name>X1DYB1_9ZZZZ</name>
<gene>
    <name evidence="1" type="ORF">S01H4_66690</name>
</gene>